<gene>
    <name evidence="1" type="ORF">LCGC14_1202140</name>
</gene>
<reference evidence="1" key="1">
    <citation type="journal article" date="2015" name="Nature">
        <title>Complex archaea that bridge the gap between prokaryotes and eukaryotes.</title>
        <authorList>
            <person name="Spang A."/>
            <person name="Saw J.H."/>
            <person name="Jorgensen S.L."/>
            <person name="Zaremba-Niedzwiedzka K."/>
            <person name="Martijn J."/>
            <person name="Lind A.E."/>
            <person name="van Eijk R."/>
            <person name="Schleper C."/>
            <person name="Guy L."/>
            <person name="Ettema T.J."/>
        </authorList>
    </citation>
    <scope>NUCLEOTIDE SEQUENCE</scope>
</reference>
<organism evidence="1">
    <name type="scientific">marine sediment metagenome</name>
    <dbReference type="NCBI Taxonomy" id="412755"/>
    <lineage>
        <taxon>unclassified sequences</taxon>
        <taxon>metagenomes</taxon>
        <taxon>ecological metagenomes</taxon>
    </lineage>
</organism>
<dbReference type="EMBL" id="LAZR01006188">
    <property type="protein sequence ID" value="KKM94054.1"/>
    <property type="molecule type" value="Genomic_DNA"/>
</dbReference>
<accession>A0A0F9LGK2</accession>
<evidence type="ECO:0000313" key="1">
    <source>
        <dbReference type="EMBL" id="KKM94054.1"/>
    </source>
</evidence>
<dbReference type="AlphaFoldDB" id="A0A0F9LGK2"/>
<sequence>MKQYNIILTNCDCCSDVIARTTIQVKKWFYGPRCPGYNKILGLMQWQSANKIKYYAISQFDALQQYKKKV</sequence>
<protein>
    <submittedName>
        <fullName evidence="1">Uncharacterized protein</fullName>
    </submittedName>
</protein>
<comment type="caution">
    <text evidence="1">The sequence shown here is derived from an EMBL/GenBank/DDBJ whole genome shotgun (WGS) entry which is preliminary data.</text>
</comment>
<proteinExistence type="predicted"/>
<name>A0A0F9LGK2_9ZZZZ</name>